<dbReference type="AlphaFoldDB" id="A0A0A9GCI5"/>
<sequence length="103" mass="11348">MASLEISSSNPTNANMRVIMAAPFTPLELEPTSLLATKIPTGTKNNPPIAVVGTLLDRETDFPLLRKWWTFKLSATGANRNPASADRTADIKKRVCQVKRVQR</sequence>
<evidence type="ECO:0000313" key="1">
    <source>
        <dbReference type="EMBL" id="JAE20266.1"/>
    </source>
</evidence>
<accession>A0A0A9GCI5</accession>
<protein>
    <submittedName>
        <fullName evidence="1">Uncharacterized protein</fullName>
    </submittedName>
</protein>
<proteinExistence type="predicted"/>
<reference evidence="1" key="1">
    <citation type="submission" date="2014-09" db="EMBL/GenBank/DDBJ databases">
        <authorList>
            <person name="Magalhaes I.L.F."/>
            <person name="Oliveira U."/>
            <person name="Santos F.R."/>
            <person name="Vidigal T.H.D.A."/>
            <person name="Brescovit A.D."/>
            <person name="Santos A.J."/>
        </authorList>
    </citation>
    <scope>NUCLEOTIDE SEQUENCE</scope>
    <source>
        <tissue evidence="1">Shoot tissue taken approximately 20 cm above the soil surface</tissue>
    </source>
</reference>
<dbReference type="EMBL" id="GBRH01177630">
    <property type="protein sequence ID" value="JAE20266.1"/>
    <property type="molecule type" value="Transcribed_RNA"/>
</dbReference>
<organism evidence="1">
    <name type="scientific">Arundo donax</name>
    <name type="common">Giant reed</name>
    <name type="synonym">Donax arundinaceus</name>
    <dbReference type="NCBI Taxonomy" id="35708"/>
    <lineage>
        <taxon>Eukaryota</taxon>
        <taxon>Viridiplantae</taxon>
        <taxon>Streptophyta</taxon>
        <taxon>Embryophyta</taxon>
        <taxon>Tracheophyta</taxon>
        <taxon>Spermatophyta</taxon>
        <taxon>Magnoliopsida</taxon>
        <taxon>Liliopsida</taxon>
        <taxon>Poales</taxon>
        <taxon>Poaceae</taxon>
        <taxon>PACMAD clade</taxon>
        <taxon>Arundinoideae</taxon>
        <taxon>Arundineae</taxon>
        <taxon>Arundo</taxon>
    </lineage>
</organism>
<name>A0A0A9GCI5_ARUDO</name>
<reference evidence="1" key="2">
    <citation type="journal article" date="2015" name="Data Brief">
        <title>Shoot transcriptome of the giant reed, Arundo donax.</title>
        <authorList>
            <person name="Barrero R.A."/>
            <person name="Guerrero F.D."/>
            <person name="Moolhuijzen P."/>
            <person name="Goolsby J.A."/>
            <person name="Tidwell J."/>
            <person name="Bellgard S.E."/>
            <person name="Bellgard M.I."/>
        </authorList>
    </citation>
    <scope>NUCLEOTIDE SEQUENCE</scope>
    <source>
        <tissue evidence="1">Shoot tissue taken approximately 20 cm above the soil surface</tissue>
    </source>
</reference>